<name>A0A225UVZ2_9STRA</name>
<comment type="caution">
    <text evidence="3">The sequence shown here is derived from an EMBL/GenBank/DDBJ whole genome shotgun (WGS) entry which is preliminary data.</text>
</comment>
<evidence type="ECO:0000313" key="4">
    <source>
        <dbReference type="Proteomes" id="UP000198211"/>
    </source>
</evidence>
<dbReference type="InterPro" id="IPR021109">
    <property type="entry name" value="Peptidase_aspartic_dom_sf"/>
</dbReference>
<reference evidence="4" key="1">
    <citation type="submission" date="2017-03" db="EMBL/GenBank/DDBJ databases">
        <title>Phytopthora megakarya and P. palmivora, two closely related causual agents of cacao black pod achieved similar genome size and gene model numbers by different mechanisms.</title>
        <authorList>
            <person name="Ali S."/>
            <person name="Shao J."/>
            <person name="Larry D.J."/>
            <person name="Kronmiller B."/>
            <person name="Shen D."/>
            <person name="Strem M.D."/>
            <person name="Melnick R.L."/>
            <person name="Guiltinan M.J."/>
            <person name="Tyler B.M."/>
            <person name="Meinhardt L.W."/>
            <person name="Bailey B.A."/>
        </authorList>
    </citation>
    <scope>NUCLEOTIDE SEQUENCE [LARGE SCALE GENOMIC DNA]</scope>
    <source>
        <strain evidence="4">zdho120</strain>
    </source>
</reference>
<evidence type="ECO:0000256" key="1">
    <source>
        <dbReference type="ARBA" id="ARBA00022801"/>
    </source>
</evidence>
<sequence length="270" mass="30621">LAEPAVDADYLFAIAGEVKWPEDREMGFVNTTEIVEENDTSLGENEMGEVDAEEYDGYLAEVSASSWEPNETSSRGLVQTAKLLPGERLGWWSSQRYDKRKRMRAVVMGAIDDTRTRILLDTGANVSVISAAYAKRLRETRRRTLVKITLGWEGCEWRELRLPRKRPSHATQELWIQRSRQMVPTVIESRTGKPVGDYKNSSVVLWIPKGVLPREVGYVRLDSSKYKRMAGTCISRRARRHSAAEGERALRVLVSRTTTGSRSTRHLHAS</sequence>
<dbReference type="Gene3D" id="2.40.70.10">
    <property type="entry name" value="Acid Proteases"/>
    <property type="match status" value="1"/>
</dbReference>
<dbReference type="AlphaFoldDB" id="A0A225UVZ2"/>
<protein>
    <submittedName>
        <fullName evidence="3">Eukaryotic/viral aspartic protease</fullName>
    </submittedName>
</protein>
<dbReference type="PROSITE" id="PS50175">
    <property type="entry name" value="ASP_PROT_RETROV"/>
    <property type="match status" value="1"/>
</dbReference>
<dbReference type="Proteomes" id="UP000198211">
    <property type="component" value="Unassembled WGS sequence"/>
</dbReference>
<evidence type="ECO:0000313" key="3">
    <source>
        <dbReference type="EMBL" id="OWY96987.1"/>
    </source>
</evidence>
<organism evidence="3 4">
    <name type="scientific">Phytophthora megakarya</name>
    <dbReference type="NCBI Taxonomy" id="4795"/>
    <lineage>
        <taxon>Eukaryota</taxon>
        <taxon>Sar</taxon>
        <taxon>Stramenopiles</taxon>
        <taxon>Oomycota</taxon>
        <taxon>Peronosporomycetes</taxon>
        <taxon>Peronosporales</taxon>
        <taxon>Peronosporaceae</taxon>
        <taxon>Phytophthora</taxon>
    </lineage>
</organism>
<dbReference type="InterPro" id="IPR001995">
    <property type="entry name" value="Peptidase_A2_cat"/>
</dbReference>
<accession>A0A225UVZ2</accession>
<dbReference type="EMBL" id="NBNE01010981">
    <property type="protein sequence ID" value="OWY96987.1"/>
    <property type="molecule type" value="Genomic_DNA"/>
</dbReference>
<dbReference type="GO" id="GO:0006508">
    <property type="term" value="P:proteolysis"/>
    <property type="evidence" value="ECO:0007669"/>
    <property type="project" value="UniProtKB-KW"/>
</dbReference>
<dbReference type="PROSITE" id="PS00141">
    <property type="entry name" value="ASP_PROTEASE"/>
    <property type="match status" value="1"/>
</dbReference>
<dbReference type="OrthoDB" id="114360at2759"/>
<dbReference type="InterPro" id="IPR001969">
    <property type="entry name" value="Aspartic_peptidase_AS"/>
</dbReference>
<keyword evidence="3" id="KW-0645">Protease</keyword>
<keyword evidence="4" id="KW-1185">Reference proteome</keyword>
<gene>
    <name evidence="3" type="ORF">PHMEG_00032595</name>
</gene>
<feature type="non-terminal residue" evidence="3">
    <location>
        <position position="1"/>
    </location>
</feature>
<dbReference type="SUPFAM" id="SSF50630">
    <property type="entry name" value="Acid proteases"/>
    <property type="match status" value="1"/>
</dbReference>
<feature type="domain" description="Peptidase A2" evidence="2">
    <location>
        <begin position="116"/>
        <end position="130"/>
    </location>
</feature>
<evidence type="ECO:0000259" key="2">
    <source>
        <dbReference type="PROSITE" id="PS50175"/>
    </source>
</evidence>
<keyword evidence="1" id="KW-0378">Hydrolase</keyword>
<proteinExistence type="predicted"/>
<dbReference type="GO" id="GO:0004190">
    <property type="term" value="F:aspartic-type endopeptidase activity"/>
    <property type="evidence" value="ECO:0007669"/>
    <property type="project" value="InterPro"/>
</dbReference>